<comment type="caution">
    <text evidence="1">The sequence shown here is derived from an EMBL/GenBank/DDBJ whole genome shotgun (WGS) entry which is preliminary data.</text>
</comment>
<protein>
    <submittedName>
        <fullName evidence="1">Uncharacterized protein</fullName>
    </submittedName>
</protein>
<dbReference type="EMBL" id="VSRR010000139">
    <property type="protein sequence ID" value="MPC10983.1"/>
    <property type="molecule type" value="Genomic_DNA"/>
</dbReference>
<organism evidence="1 2">
    <name type="scientific">Portunus trituberculatus</name>
    <name type="common">Swimming crab</name>
    <name type="synonym">Neptunus trituberculatus</name>
    <dbReference type="NCBI Taxonomy" id="210409"/>
    <lineage>
        <taxon>Eukaryota</taxon>
        <taxon>Metazoa</taxon>
        <taxon>Ecdysozoa</taxon>
        <taxon>Arthropoda</taxon>
        <taxon>Crustacea</taxon>
        <taxon>Multicrustacea</taxon>
        <taxon>Malacostraca</taxon>
        <taxon>Eumalacostraca</taxon>
        <taxon>Eucarida</taxon>
        <taxon>Decapoda</taxon>
        <taxon>Pleocyemata</taxon>
        <taxon>Brachyura</taxon>
        <taxon>Eubrachyura</taxon>
        <taxon>Portunoidea</taxon>
        <taxon>Portunidae</taxon>
        <taxon>Portuninae</taxon>
        <taxon>Portunus</taxon>
    </lineage>
</organism>
<evidence type="ECO:0000313" key="1">
    <source>
        <dbReference type="EMBL" id="MPC10983.1"/>
    </source>
</evidence>
<dbReference type="OrthoDB" id="6368562at2759"/>
<sequence>MRLVLGGRYAFITTQFQSAYQVASRYTDPRGYTPIHTGARHYPKFAGTSWGFSGCAKSRAGCHPNPPTN</sequence>
<evidence type="ECO:0000313" key="2">
    <source>
        <dbReference type="Proteomes" id="UP000324222"/>
    </source>
</evidence>
<dbReference type="Proteomes" id="UP000324222">
    <property type="component" value="Unassembled WGS sequence"/>
</dbReference>
<proteinExistence type="predicted"/>
<name>A0A5B7CU25_PORTR</name>
<gene>
    <name evidence="1" type="ORF">E2C01_003630</name>
</gene>
<keyword evidence="2" id="KW-1185">Reference proteome</keyword>
<dbReference type="AlphaFoldDB" id="A0A5B7CU25"/>
<reference evidence="1 2" key="1">
    <citation type="submission" date="2019-05" db="EMBL/GenBank/DDBJ databases">
        <title>Another draft genome of Portunus trituberculatus and its Hox gene families provides insights of decapod evolution.</title>
        <authorList>
            <person name="Jeong J.-H."/>
            <person name="Song I."/>
            <person name="Kim S."/>
            <person name="Choi T."/>
            <person name="Kim D."/>
            <person name="Ryu S."/>
            <person name="Kim W."/>
        </authorList>
    </citation>
    <scope>NUCLEOTIDE SEQUENCE [LARGE SCALE GENOMIC DNA]</scope>
    <source>
        <tissue evidence="1">Muscle</tissue>
    </source>
</reference>
<accession>A0A5B7CU25</accession>